<dbReference type="PANTHER" id="PTHR42811">
    <property type="entry name" value="SERINE ACETYLTRANSFERASE"/>
    <property type="match status" value="1"/>
</dbReference>
<dbReference type="InterPro" id="IPR001451">
    <property type="entry name" value="Hexapep"/>
</dbReference>
<dbReference type="InterPro" id="IPR042122">
    <property type="entry name" value="Ser_AcTrfase_N_sf"/>
</dbReference>
<feature type="region of interest" description="Disordered" evidence="7">
    <location>
        <begin position="401"/>
        <end position="442"/>
    </location>
</feature>
<dbReference type="Gene3D" id="2.160.10.10">
    <property type="entry name" value="Hexapeptide repeat proteins"/>
    <property type="match status" value="1"/>
</dbReference>
<evidence type="ECO:0000256" key="3">
    <source>
        <dbReference type="ARBA" id="ARBA00013266"/>
    </source>
</evidence>
<reference evidence="9 10" key="1">
    <citation type="submission" date="2024-03" db="EMBL/GenBank/DDBJ databases">
        <title>Aureococcus anophagefferens CCMP1851 and Kratosvirus quantuckense: Draft genome of a second virus-susceptible host strain in the model system.</title>
        <authorList>
            <person name="Chase E."/>
            <person name="Truchon A.R."/>
            <person name="Schepens W."/>
            <person name="Wilhelm S.W."/>
        </authorList>
    </citation>
    <scope>NUCLEOTIDE SEQUENCE [LARGE SCALE GENOMIC DNA]</scope>
    <source>
        <strain evidence="9 10">CCMP1851</strain>
    </source>
</reference>
<dbReference type="CDD" id="cd03354">
    <property type="entry name" value="LbH_SAT"/>
    <property type="match status" value="1"/>
</dbReference>
<evidence type="ECO:0000256" key="1">
    <source>
        <dbReference type="ARBA" id="ARBA00004876"/>
    </source>
</evidence>
<dbReference type="Gene3D" id="1.10.3130.10">
    <property type="entry name" value="serine acetyltransferase, domain 1"/>
    <property type="match status" value="1"/>
</dbReference>
<comment type="pathway">
    <text evidence="1">Amino-acid biosynthesis; L-cysteine biosynthesis; L-cysteine from L-serine: step 1/2.</text>
</comment>
<dbReference type="InterPro" id="IPR053376">
    <property type="entry name" value="Serine_acetyltransferase"/>
</dbReference>
<keyword evidence="4" id="KW-0028">Amino-acid biosynthesis</keyword>
<comment type="caution">
    <text evidence="9">The sequence shown here is derived from an EMBL/GenBank/DDBJ whole genome shotgun (WGS) entry which is preliminary data.</text>
</comment>
<dbReference type="InterPro" id="IPR018357">
    <property type="entry name" value="Hexapep_transf_CS"/>
</dbReference>
<feature type="compositionally biased region" description="Low complexity" evidence="7">
    <location>
        <begin position="404"/>
        <end position="415"/>
    </location>
</feature>
<accession>A0ABR1FHK3</accession>
<dbReference type="SUPFAM" id="SSF51161">
    <property type="entry name" value="Trimeric LpxA-like enzymes"/>
    <property type="match status" value="1"/>
</dbReference>
<dbReference type="PROSITE" id="PS00101">
    <property type="entry name" value="HEXAPEP_TRANSFERASES"/>
    <property type="match status" value="1"/>
</dbReference>
<evidence type="ECO:0000259" key="8">
    <source>
        <dbReference type="SMART" id="SM00971"/>
    </source>
</evidence>
<evidence type="ECO:0000256" key="6">
    <source>
        <dbReference type="ARBA" id="ARBA00023315"/>
    </source>
</evidence>
<comment type="similarity">
    <text evidence="2">Belongs to the transferase hexapeptide repeat family.</text>
</comment>
<dbReference type="InterPro" id="IPR045304">
    <property type="entry name" value="LbH_SAT"/>
</dbReference>
<dbReference type="Proteomes" id="UP001363151">
    <property type="component" value="Unassembled WGS sequence"/>
</dbReference>
<dbReference type="NCBIfam" id="NF041874">
    <property type="entry name" value="EPS_EpsC"/>
    <property type="match status" value="1"/>
</dbReference>
<dbReference type="EC" id="2.3.1.30" evidence="3"/>
<evidence type="ECO:0000313" key="9">
    <source>
        <dbReference type="EMBL" id="KAK7230917.1"/>
    </source>
</evidence>
<organism evidence="9 10">
    <name type="scientific">Aureococcus anophagefferens</name>
    <name type="common">Harmful bloom alga</name>
    <dbReference type="NCBI Taxonomy" id="44056"/>
    <lineage>
        <taxon>Eukaryota</taxon>
        <taxon>Sar</taxon>
        <taxon>Stramenopiles</taxon>
        <taxon>Ochrophyta</taxon>
        <taxon>Pelagophyceae</taxon>
        <taxon>Pelagomonadales</taxon>
        <taxon>Pelagomonadaceae</taxon>
        <taxon>Aureococcus</taxon>
    </lineage>
</organism>
<dbReference type="InterPro" id="IPR011004">
    <property type="entry name" value="Trimer_LpxA-like_sf"/>
</dbReference>
<dbReference type="EMBL" id="JBBJCI010000422">
    <property type="protein sequence ID" value="KAK7230917.1"/>
    <property type="molecule type" value="Genomic_DNA"/>
</dbReference>
<dbReference type="InterPro" id="IPR010493">
    <property type="entry name" value="Ser_AcTrfase_N"/>
</dbReference>
<feature type="domain" description="Serine acetyltransferase N-terminal" evidence="8">
    <location>
        <begin position="35"/>
        <end position="137"/>
    </location>
</feature>
<evidence type="ECO:0000313" key="10">
    <source>
        <dbReference type="Proteomes" id="UP001363151"/>
    </source>
</evidence>
<dbReference type="Pfam" id="PF00132">
    <property type="entry name" value="Hexapep"/>
    <property type="match status" value="1"/>
</dbReference>
<gene>
    <name evidence="9" type="ORF">SO694_00074181</name>
</gene>
<dbReference type="SMART" id="SM00971">
    <property type="entry name" value="SATase_N"/>
    <property type="match status" value="1"/>
</dbReference>
<evidence type="ECO:0000256" key="4">
    <source>
        <dbReference type="ARBA" id="ARBA00022605"/>
    </source>
</evidence>
<keyword evidence="6" id="KW-0012">Acyltransferase</keyword>
<keyword evidence="5" id="KW-0808">Transferase</keyword>
<evidence type="ECO:0000256" key="7">
    <source>
        <dbReference type="SAM" id="MobiDB-lite"/>
    </source>
</evidence>
<evidence type="ECO:0000256" key="5">
    <source>
        <dbReference type="ARBA" id="ARBA00022679"/>
    </source>
</evidence>
<protein>
    <recommendedName>
        <fullName evidence="3">serine O-acetyltransferase</fullName>
        <ecNumber evidence="3">2.3.1.30</ecNumber>
    </recommendedName>
</protein>
<dbReference type="Pfam" id="PF06426">
    <property type="entry name" value="SATase_N"/>
    <property type="match status" value="1"/>
</dbReference>
<name>A0ABR1FHK3_AURAN</name>
<keyword evidence="10" id="KW-1185">Reference proteome</keyword>
<proteinExistence type="inferred from homology"/>
<sequence>MQRSGLVVVGAAAVAATLVAARRHRRRREEALDPAWRAIKALAAAAARREPAIASWLRAAVLRRDSLDAALARILALKLGNAEFGARRWAALLTGAFRRVDGAETRADLDAVVNRDPACADALHCLLHFKGFLGLQLHRCARALWLAGDRRSALLCQSRGSEVFGMDVHPAARVGAGCLIDHATGLVIGETAVVGRDCSLLHGVTLGGTGKQRGDRHPKLGDRCLVGAHASVLGNVRVGARSKIGCGSVVLADIPAGATAVGVPAKVVGRSDDGADLSDTALRNLTEAAPDFRSIWRDRLLQLDSEGLITPNKFHDRLPHLSRAEADALFFSIDHDVRGVVTEEAFARHFHKFAPPPGEPPSSPVSGKEAKTVASVFDAPSAPDWCALNASTWHPGVAVNPLEGDGLVLSGGDDSPQPRPTPRRDSRRSLADLFESPPGGDG</sequence>
<evidence type="ECO:0000256" key="2">
    <source>
        <dbReference type="ARBA" id="ARBA00007274"/>
    </source>
</evidence>